<dbReference type="Pfam" id="PF05186">
    <property type="entry name" value="Dpy-30"/>
    <property type="match status" value="1"/>
</dbReference>
<evidence type="ECO:0008006" key="7">
    <source>
        <dbReference type="Google" id="ProtNLM"/>
    </source>
</evidence>
<dbReference type="Proteomes" id="UP000218231">
    <property type="component" value="Unassembled WGS sequence"/>
</dbReference>
<comment type="subcellular location">
    <subcellularLocation>
        <location evidence="1">Nucleus</location>
    </subcellularLocation>
</comment>
<feature type="compositionally biased region" description="Polar residues" evidence="4">
    <location>
        <begin position="117"/>
        <end position="133"/>
    </location>
</feature>
<comment type="caution">
    <text evidence="5">The sequence shown here is derived from an EMBL/GenBank/DDBJ whole genome shotgun (WGS) entry which is preliminary data.</text>
</comment>
<accession>A0A2A2JMB5</accession>
<dbReference type="Gene3D" id="1.20.890.10">
    <property type="entry name" value="cAMP-dependent protein kinase regulatory subunit, dimerization-anchoring domain"/>
    <property type="match status" value="1"/>
</dbReference>
<feature type="region of interest" description="Disordered" evidence="4">
    <location>
        <begin position="26"/>
        <end position="157"/>
    </location>
</feature>
<dbReference type="STRING" id="2018661.A0A2A2JMB5"/>
<evidence type="ECO:0000256" key="1">
    <source>
        <dbReference type="ARBA" id="ARBA00004123"/>
    </source>
</evidence>
<evidence type="ECO:0000256" key="4">
    <source>
        <dbReference type="SAM" id="MobiDB-lite"/>
    </source>
</evidence>
<dbReference type="CDD" id="cd22965">
    <property type="entry name" value="DD_DPY30_SDC1"/>
    <property type="match status" value="1"/>
</dbReference>
<feature type="compositionally biased region" description="Basic and acidic residues" evidence="4">
    <location>
        <begin position="26"/>
        <end position="37"/>
    </location>
</feature>
<organism evidence="5 6">
    <name type="scientific">Diploscapter pachys</name>
    <dbReference type="NCBI Taxonomy" id="2018661"/>
    <lineage>
        <taxon>Eukaryota</taxon>
        <taxon>Metazoa</taxon>
        <taxon>Ecdysozoa</taxon>
        <taxon>Nematoda</taxon>
        <taxon>Chromadorea</taxon>
        <taxon>Rhabditida</taxon>
        <taxon>Rhabditina</taxon>
        <taxon>Rhabditomorpha</taxon>
        <taxon>Rhabditoidea</taxon>
        <taxon>Rhabditidae</taxon>
        <taxon>Diploscapter</taxon>
    </lineage>
</organism>
<sequence length="215" mass="23672">MTEPNEALVEMNELPEDEQMKAAKIEREQEKENKLLDAEASLGKGKITGKEVQSDEESVRTALSIGVSATATEYAEQIKPDEPKIEQKNKTPTFESASNTPKQDSEGTSSTSASVSLQHQIPLDNSASPSSPREQIKQSSSKSTALSASGPLLPNDLSRVRIPSRQYLDQNIVPILMQGLGALARDRPDDAIQYLADFLLREKHRFSNYNPFAED</sequence>
<feature type="compositionally biased region" description="Basic and acidic residues" evidence="4">
    <location>
        <begin position="76"/>
        <end position="89"/>
    </location>
</feature>
<feature type="compositionally biased region" description="Low complexity" evidence="4">
    <location>
        <begin position="106"/>
        <end position="116"/>
    </location>
</feature>
<gene>
    <name evidence="5" type="ORF">WR25_17844</name>
</gene>
<feature type="compositionally biased region" description="Polar residues" evidence="4">
    <location>
        <begin position="90"/>
        <end position="102"/>
    </location>
</feature>
<evidence type="ECO:0000313" key="5">
    <source>
        <dbReference type="EMBL" id="PAV62823.1"/>
    </source>
</evidence>
<dbReference type="InterPro" id="IPR049629">
    <property type="entry name" value="DPY30_SDC1_DD"/>
</dbReference>
<feature type="compositionally biased region" description="Basic and acidic residues" evidence="4">
    <location>
        <begin position="48"/>
        <end position="59"/>
    </location>
</feature>
<dbReference type="EMBL" id="LIAE01010344">
    <property type="protein sequence ID" value="PAV62823.1"/>
    <property type="molecule type" value="Genomic_DNA"/>
</dbReference>
<reference evidence="5 6" key="1">
    <citation type="journal article" date="2017" name="Curr. Biol.">
        <title>Genome architecture and evolution of a unichromosomal asexual nematode.</title>
        <authorList>
            <person name="Fradin H."/>
            <person name="Zegar C."/>
            <person name="Gutwein M."/>
            <person name="Lucas J."/>
            <person name="Kovtun M."/>
            <person name="Corcoran D."/>
            <person name="Baugh L.R."/>
            <person name="Kiontke K."/>
            <person name="Gunsalus K."/>
            <person name="Fitch D.H."/>
            <person name="Piano F."/>
        </authorList>
    </citation>
    <scope>NUCLEOTIDE SEQUENCE [LARGE SCALE GENOMIC DNA]</scope>
    <source>
        <strain evidence="5">PF1309</strain>
    </source>
</reference>
<evidence type="ECO:0000313" key="6">
    <source>
        <dbReference type="Proteomes" id="UP000218231"/>
    </source>
</evidence>
<dbReference type="InterPro" id="IPR007858">
    <property type="entry name" value="Dpy-30_motif"/>
</dbReference>
<keyword evidence="3" id="KW-0539">Nucleus</keyword>
<keyword evidence="6" id="KW-1185">Reference proteome</keyword>
<feature type="compositionally biased region" description="Low complexity" evidence="4">
    <location>
        <begin position="139"/>
        <end position="149"/>
    </location>
</feature>
<comment type="similarity">
    <text evidence="2">Belongs to the dpy-30 family.</text>
</comment>
<protein>
    <recommendedName>
        <fullName evidence="7">RIIa domain-containing protein</fullName>
    </recommendedName>
</protein>
<proteinExistence type="inferred from homology"/>
<evidence type="ECO:0000256" key="3">
    <source>
        <dbReference type="ARBA" id="ARBA00023242"/>
    </source>
</evidence>
<dbReference type="AlphaFoldDB" id="A0A2A2JMB5"/>
<evidence type="ECO:0000256" key="2">
    <source>
        <dbReference type="ARBA" id="ARBA00010849"/>
    </source>
</evidence>
<dbReference type="GO" id="GO:0005634">
    <property type="term" value="C:nucleus"/>
    <property type="evidence" value="ECO:0007669"/>
    <property type="project" value="UniProtKB-SubCell"/>
</dbReference>
<dbReference type="OrthoDB" id="417678at2759"/>
<name>A0A2A2JMB5_9BILA</name>